<gene>
    <name evidence="1" type="ORF">ACFQPF_05485</name>
</gene>
<dbReference type="RefSeq" id="WP_379747383.1">
    <property type="nucleotide sequence ID" value="NZ_JBHTCP010000010.1"/>
</dbReference>
<dbReference type="Proteomes" id="UP001596549">
    <property type="component" value="Unassembled WGS sequence"/>
</dbReference>
<comment type="caution">
    <text evidence="1">The sequence shown here is derived from an EMBL/GenBank/DDBJ whole genome shotgun (WGS) entry which is preliminary data.</text>
</comment>
<reference evidence="2" key="1">
    <citation type="journal article" date="2019" name="Int. J. Syst. Evol. Microbiol.">
        <title>The Global Catalogue of Microorganisms (GCM) 10K type strain sequencing project: providing services to taxonomists for standard genome sequencing and annotation.</title>
        <authorList>
            <consortium name="The Broad Institute Genomics Platform"/>
            <consortium name="The Broad Institute Genome Sequencing Center for Infectious Disease"/>
            <person name="Wu L."/>
            <person name="Ma J."/>
        </authorList>
    </citation>
    <scope>NUCLEOTIDE SEQUENCE [LARGE SCALE GENOMIC DNA]</scope>
    <source>
        <strain evidence="2">NBRC 106396</strain>
    </source>
</reference>
<evidence type="ECO:0008006" key="3">
    <source>
        <dbReference type="Google" id="ProtNLM"/>
    </source>
</evidence>
<dbReference type="EMBL" id="JBHTCP010000010">
    <property type="protein sequence ID" value="MFC7371122.1"/>
    <property type="molecule type" value="Genomic_DNA"/>
</dbReference>
<organism evidence="1 2">
    <name type="scientific">Fictibacillus iocasae</name>
    <dbReference type="NCBI Taxonomy" id="2715437"/>
    <lineage>
        <taxon>Bacteria</taxon>
        <taxon>Bacillati</taxon>
        <taxon>Bacillota</taxon>
        <taxon>Bacilli</taxon>
        <taxon>Bacillales</taxon>
        <taxon>Fictibacillaceae</taxon>
        <taxon>Fictibacillus</taxon>
    </lineage>
</organism>
<protein>
    <recommendedName>
        <fullName evidence="3">Peptidase M48 domain-containing protein</fullName>
    </recommendedName>
</protein>
<name>A0ABW2NPE3_9BACL</name>
<keyword evidence="2" id="KW-1185">Reference proteome</keyword>
<proteinExistence type="predicted"/>
<dbReference type="Gene3D" id="3.30.2010.10">
    <property type="entry name" value="Metalloproteases ('zincins'), catalytic domain"/>
    <property type="match status" value="1"/>
</dbReference>
<evidence type="ECO:0000313" key="1">
    <source>
        <dbReference type="EMBL" id="MFC7371122.1"/>
    </source>
</evidence>
<evidence type="ECO:0000313" key="2">
    <source>
        <dbReference type="Proteomes" id="UP001596549"/>
    </source>
</evidence>
<accession>A0ABW2NPE3</accession>
<sequence>MRINPQYINQMCHMAEKLQMTQQVKLKTEKNRVPGARASGNTIYLRSGLLQNETLPPAAITFVIAHELIHIHYRETGWNRAKQNLLSFCGNKKASALILLSELRANIEGRKLANLTPDEVENSLTLMYAEGNNGNDDNE</sequence>